<dbReference type="RefSeq" id="WP_182483492.1">
    <property type="nucleotide sequence ID" value="NZ_JACGWU010000001.1"/>
</dbReference>
<reference evidence="2 3" key="1">
    <citation type="submission" date="2020-07" db="EMBL/GenBank/DDBJ databases">
        <title>Sequencing the genomes of 1000 actinobacteria strains.</title>
        <authorList>
            <person name="Klenk H.-P."/>
        </authorList>
    </citation>
    <scope>NUCLEOTIDE SEQUENCE [LARGE SCALE GENOMIC DNA]</scope>
    <source>
        <strain evidence="2 3">DSM 23737</strain>
    </source>
</reference>
<dbReference type="Proteomes" id="UP000524237">
    <property type="component" value="Unassembled WGS sequence"/>
</dbReference>
<feature type="region of interest" description="Disordered" evidence="1">
    <location>
        <begin position="412"/>
        <end position="435"/>
    </location>
</feature>
<feature type="region of interest" description="Disordered" evidence="1">
    <location>
        <begin position="847"/>
        <end position="872"/>
    </location>
</feature>
<organism evidence="2 3">
    <name type="scientific">Alpinimonas psychrophila</name>
    <dbReference type="NCBI Taxonomy" id="748908"/>
    <lineage>
        <taxon>Bacteria</taxon>
        <taxon>Bacillati</taxon>
        <taxon>Actinomycetota</taxon>
        <taxon>Actinomycetes</taxon>
        <taxon>Micrococcales</taxon>
        <taxon>Microbacteriaceae</taxon>
        <taxon>Alpinimonas</taxon>
    </lineage>
</organism>
<protein>
    <recommendedName>
        <fullName evidence="4">PBP domain-containing protein</fullName>
    </recommendedName>
</protein>
<name>A0A7W3JRT0_9MICO</name>
<dbReference type="SUPFAM" id="SSF53850">
    <property type="entry name" value="Periplasmic binding protein-like II"/>
    <property type="match status" value="1"/>
</dbReference>
<evidence type="ECO:0000256" key="1">
    <source>
        <dbReference type="SAM" id="MobiDB-lite"/>
    </source>
</evidence>
<comment type="caution">
    <text evidence="2">The sequence shown here is derived from an EMBL/GenBank/DDBJ whole genome shotgun (WGS) entry which is preliminary data.</text>
</comment>
<dbReference type="Gene3D" id="3.40.190.10">
    <property type="entry name" value="Periplasmic binding protein-like II"/>
    <property type="match status" value="1"/>
</dbReference>
<proteinExistence type="predicted"/>
<evidence type="ECO:0000313" key="2">
    <source>
        <dbReference type="EMBL" id="MBA8828020.1"/>
    </source>
</evidence>
<evidence type="ECO:0000313" key="3">
    <source>
        <dbReference type="Proteomes" id="UP000524237"/>
    </source>
</evidence>
<accession>A0A7W3JRT0</accession>
<sequence>MLSRRRHRKNPLILSASATGIIVGLLVSVSTGLAISITDSQAAHANSSSSQTLAAVDYDLTASADPQHQKFPMPNLAVTVSQTSDLVSQGIVVSWTGAEQSVKPDGSTGGKNFLQIAQCWGEDPLNPGHPDRTTCQYGGFSGKAGAARSNTVACANVNPDPAGDDINQPVLDPNDFVYTTGKEADYTAANACPSVGSPFTGIPFRAANDGGVIASVFPDPTGADTSGRRHAYYLDPITGWVQKSTGEKLQNGVALPAGINGVNLQANQFYSQYTTNEVPWAGSGAGGSGSYKFEIQNAVQNPYLGCGTNVTLLDGSQGPQPCWLVVIPRGVSDSGASGITKSGLFWDAWKHHIAFKLDFKPLAVRCDIGGTEKQLSGSELIAGAVASWQPKLCSGAAGSSFVLSTGNEEDALTKASQTSPSPLALTSRPLQSSGKDPVQYAPVALSGLALSFSIDRNVRVTSDLPAGYAAKDAEAFTSMKLTPRLVAKLLTNSYVESLPAGGNLAHIGYVNYSNAGPNALNLTKDPDFLKVNDDNPEWKYQALSGPSLADLLLPLGRSDEALQLWSYVMSDPDAVAFLGGAADSWGMKVNPWYSTNSSINPSGTGMKLPRTNFPKADPVEKITASEGLINLVTWRPYTSDFDQGASLTLRGDGLELGDWTPASTPPKYGKSVRQLAGTQRVVAVTTAASANLYQNVTASLLNSAGEFVAPTQAGMAAAAAAMTPTEKNSSVVEYNFESAQALAAADAYPLTMPVYAALNPLQTDAQLRAKYSGFIRYAVQSGQTSGTSIGQLPPGYAPIPQSWADQALASATAIEQGISPLSLVTPSTTAGGQSSQTAARRAVPLPSDVAATDPNPQASGAPAGALVGKPTPDDPVLGPVSAAIPAGLLSGLSAAAAFPLFSRFRRRLP</sequence>
<dbReference type="AlphaFoldDB" id="A0A7W3JRT0"/>
<evidence type="ECO:0008006" key="4">
    <source>
        <dbReference type="Google" id="ProtNLM"/>
    </source>
</evidence>
<keyword evidence="3" id="KW-1185">Reference proteome</keyword>
<gene>
    <name evidence="2" type="ORF">FB555_000091</name>
</gene>
<dbReference type="EMBL" id="JACGWU010000001">
    <property type="protein sequence ID" value="MBA8828020.1"/>
    <property type="molecule type" value="Genomic_DNA"/>
</dbReference>